<feature type="compositionally biased region" description="Polar residues" evidence="1">
    <location>
        <begin position="47"/>
        <end position="57"/>
    </location>
</feature>
<dbReference type="InterPro" id="IPR037830">
    <property type="entry name" value="ZZZ3"/>
</dbReference>
<evidence type="ECO:0000256" key="1">
    <source>
        <dbReference type="SAM" id="MobiDB-lite"/>
    </source>
</evidence>
<feature type="compositionally biased region" description="Basic and acidic residues" evidence="1">
    <location>
        <begin position="65"/>
        <end position="84"/>
    </location>
</feature>
<feature type="compositionally biased region" description="Basic residues" evidence="1">
    <location>
        <begin position="23"/>
        <end position="33"/>
    </location>
</feature>
<name>A0A1E3QAY2_LIPST</name>
<protein>
    <submittedName>
        <fullName evidence="2">Uncharacterized protein</fullName>
    </submittedName>
</protein>
<organism evidence="2 3">
    <name type="scientific">Lipomyces starkeyi NRRL Y-11557</name>
    <dbReference type="NCBI Taxonomy" id="675824"/>
    <lineage>
        <taxon>Eukaryota</taxon>
        <taxon>Fungi</taxon>
        <taxon>Dikarya</taxon>
        <taxon>Ascomycota</taxon>
        <taxon>Saccharomycotina</taxon>
        <taxon>Lipomycetes</taxon>
        <taxon>Lipomycetales</taxon>
        <taxon>Lipomycetaceae</taxon>
        <taxon>Lipomyces</taxon>
    </lineage>
</organism>
<sequence>MGTVEGKVLATTSARRITTRTSTRTRTRTRHPPPLREQRDYNRNRSRSSGSAMTRQSPMHYKTLQKMERLKREQEELDKDKEIEEEKTDSMPVEEVIDEKAALEAEAAQTADIEMTDASVEQTDVCTTETVDNATVARSVSPTTTPSAVSTPAYYDTPAAVPRTSSYPNKTQASLSRRLALANLPPITPVTTRSKERAAASADASEDRNLPPEDQGVPNVAIDLDTNTDYIALSSTLELLTSQRETASEDIAKLQRLKLDAIDDPDGFIAKLKKEGIVNGAPKMQSIVRAPVVRWSKYGISNPVLEKEIEKGVVSRDTRFGAVRIFGDPPGQRKAGA</sequence>
<dbReference type="OrthoDB" id="20473at2759"/>
<feature type="compositionally biased region" description="Polar residues" evidence="1">
    <location>
        <begin position="163"/>
        <end position="172"/>
    </location>
</feature>
<dbReference type="PANTHER" id="PTHR22705">
    <property type="entry name" value="ZINC FINGER, ZZ DOMAIN CONTAINING 3"/>
    <property type="match status" value="1"/>
</dbReference>
<evidence type="ECO:0000313" key="3">
    <source>
        <dbReference type="Proteomes" id="UP000094385"/>
    </source>
</evidence>
<dbReference type="AlphaFoldDB" id="A0A1E3QAY2"/>
<accession>A0A1E3QAY2</accession>
<dbReference type="EMBL" id="KV454291">
    <property type="protein sequence ID" value="ODQ74863.1"/>
    <property type="molecule type" value="Genomic_DNA"/>
</dbReference>
<feature type="compositionally biased region" description="Basic and acidic residues" evidence="1">
    <location>
        <begin position="34"/>
        <end position="43"/>
    </location>
</feature>
<dbReference type="Proteomes" id="UP000094385">
    <property type="component" value="Unassembled WGS sequence"/>
</dbReference>
<feature type="region of interest" description="Disordered" evidence="1">
    <location>
        <begin position="159"/>
        <end position="218"/>
    </location>
</feature>
<feature type="compositionally biased region" description="Low complexity" evidence="1">
    <location>
        <begin position="10"/>
        <end position="22"/>
    </location>
</feature>
<proteinExistence type="predicted"/>
<feature type="region of interest" description="Disordered" evidence="1">
    <location>
        <begin position="1"/>
        <end position="95"/>
    </location>
</feature>
<evidence type="ECO:0000313" key="2">
    <source>
        <dbReference type="EMBL" id="ODQ74863.1"/>
    </source>
</evidence>
<gene>
    <name evidence="2" type="ORF">LIPSTDRAFT_61729</name>
</gene>
<feature type="compositionally biased region" description="Low complexity" evidence="1">
    <location>
        <begin position="173"/>
        <end position="182"/>
    </location>
</feature>
<reference evidence="2 3" key="1">
    <citation type="journal article" date="2016" name="Proc. Natl. Acad. Sci. U.S.A.">
        <title>Comparative genomics of biotechnologically important yeasts.</title>
        <authorList>
            <person name="Riley R."/>
            <person name="Haridas S."/>
            <person name="Wolfe K.H."/>
            <person name="Lopes M.R."/>
            <person name="Hittinger C.T."/>
            <person name="Goeker M."/>
            <person name="Salamov A.A."/>
            <person name="Wisecaver J.H."/>
            <person name="Long T.M."/>
            <person name="Calvey C.H."/>
            <person name="Aerts A.L."/>
            <person name="Barry K.W."/>
            <person name="Choi C."/>
            <person name="Clum A."/>
            <person name="Coughlan A.Y."/>
            <person name="Deshpande S."/>
            <person name="Douglass A.P."/>
            <person name="Hanson S.J."/>
            <person name="Klenk H.-P."/>
            <person name="LaButti K.M."/>
            <person name="Lapidus A."/>
            <person name="Lindquist E.A."/>
            <person name="Lipzen A.M."/>
            <person name="Meier-Kolthoff J.P."/>
            <person name="Ohm R.A."/>
            <person name="Otillar R.P."/>
            <person name="Pangilinan J.L."/>
            <person name="Peng Y."/>
            <person name="Rokas A."/>
            <person name="Rosa C.A."/>
            <person name="Scheuner C."/>
            <person name="Sibirny A.A."/>
            <person name="Slot J.C."/>
            <person name="Stielow J.B."/>
            <person name="Sun H."/>
            <person name="Kurtzman C.P."/>
            <person name="Blackwell M."/>
            <person name="Grigoriev I.V."/>
            <person name="Jeffries T.W."/>
        </authorList>
    </citation>
    <scope>NUCLEOTIDE SEQUENCE [LARGE SCALE GENOMIC DNA]</scope>
    <source>
        <strain evidence="2 3">NRRL Y-11557</strain>
    </source>
</reference>
<keyword evidence="3" id="KW-1185">Reference proteome</keyword>
<dbReference type="PANTHER" id="PTHR22705:SF0">
    <property type="entry name" value="ZZ-TYPE ZINC FINGER-CONTAINING PROTEIN 3"/>
    <property type="match status" value="1"/>
</dbReference>